<dbReference type="PANTHER" id="PTHR39201">
    <property type="entry name" value="EXPORTED PROTEIN-RELATED"/>
    <property type="match status" value="1"/>
</dbReference>
<proteinExistence type="predicted"/>
<evidence type="ECO:0000313" key="4">
    <source>
        <dbReference type="Proteomes" id="UP000010111"/>
    </source>
</evidence>
<dbReference type="InterPro" id="IPR008254">
    <property type="entry name" value="Flavodoxin/NO_synth"/>
</dbReference>
<dbReference type="GO" id="GO:0016651">
    <property type="term" value="F:oxidoreductase activity, acting on NAD(P)H"/>
    <property type="evidence" value="ECO:0007669"/>
    <property type="project" value="UniProtKB-ARBA"/>
</dbReference>
<dbReference type="Gene3D" id="3.40.50.360">
    <property type="match status" value="1"/>
</dbReference>
<dbReference type="InterPro" id="IPR029039">
    <property type="entry name" value="Flavoprotein-like_sf"/>
</dbReference>
<dbReference type="GO" id="GO:0010181">
    <property type="term" value="F:FMN binding"/>
    <property type="evidence" value="ECO:0007669"/>
    <property type="project" value="InterPro"/>
</dbReference>
<dbReference type="STRING" id="1064535.MELS_1815"/>
<keyword evidence="1" id="KW-0732">Signal</keyword>
<evidence type="ECO:0000259" key="2">
    <source>
        <dbReference type="Pfam" id="PF12682"/>
    </source>
</evidence>
<dbReference type="EMBL" id="HE576794">
    <property type="protein sequence ID" value="CCC74034.1"/>
    <property type="molecule type" value="Genomic_DNA"/>
</dbReference>
<dbReference type="Proteomes" id="UP000010111">
    <property type="component" value="Chromosome"/>
</dbReference>
<dbReference type="PANTHER" id="PTHR39201:SF1">
    <property type="entry name" value="FLAVODOXIN-LIKE DOMAIN-CONTAINING PROTEIN"/>
    <property type="match status" value="1"/>
</dbReference>
<keyword evidence="4" id="KW-1185">Reference proteome</keyword>
<dbReference type="AlphaFoldDB" id="G0VRZ4"/>
<evidence type="ECO:0000313" key="3">
    <source>
        <dbReference type="EMBL" id="CCC74034.1"/>
    </source>
</evidence>
<gene>
    <name evidence="3" type="ORF">MELS_1815</name>
</gene>
<reference evidence="3 4" key="1">
    <citation type="journal article" date="2011" name="J. Bacteriol.">
        <title>Genome Sequence of the Ruminal Bacterium Megasphaera elsdenii.</title>
        <authorList>
            <person name="Marx H."/>
            <person name="Graf A.B."/>
            <person name="Tatto N."/>
            <person name="Thallinger G.G."/>
            <person name="Mattanovich D."/>
            <person name="Sauer M."/>
        </authorList>
    </citation>
    <scope>NUCLEOTIDE SEQUENCE [LARGE SCALE GENOMIC DNA]</scope>
    <source>
        <strain evidence="3 4">DSM 20460</strain>
    </source>
</reference>
<dbReference type="PROSITE" id="PS51257">
    <property type="entry name" value="PROKAR_LIPOPROTEIN"/>
    <property type="match status" value="1"/>
</dbReference>
<dbReference type="KEGG" id="med:MELS_1815"/>
<dbReference type="GeneID" id="97492631"/>
<dbReference type="SUPFAM" id="SSF52218">
    <property type="entry name" value="Flavoproteins"/>
    <property type="match status" value="1"/>
</dbReference>
<evidence type="ECO:0000256" key="1">
    <source>
        <dbReference type="SAM" id="SignalP"/>
    </source>
</evidence>
<sequence>MRKKVLGLACAMMMTAFLTACGISDITGKSSSSGNLSQKKLTNPTVSASVVHHPQGNPHKILIAYFTYPENTDAKAIHSDKYDVMSSASLKVKDGVAVGNNTVIADYIANQTGGDLFSILTENPYPTSYEETVDQGKAEIQNQELPALKSHVDDLSGYDTIILVYPNWWSTLPAPVQSFLKETDMSGKQVYAIVTSGGSGFSDTIQNIQQTEPGASVHEGFALHHKDMDKAEEMTQHWLNQMGFTQ</sequence>
<dbReference type="eggNOG" id="COG0716">
    <property type="taxonomic scope" value="Bacteria"/>
</dbReference>
<dbReference type="Pfam" id="PF12682">
    <property type="entry name" value="Flavodoxin_4"/>
    <property type="match status" value="1"/>
</dbReference>
<feature type="signal peptide" evidence="1">
    <location>
        <begin position="1"/>
        <end position="20"/>
    </location>
</feature>
<feature type="chain" id="PRO_5039613934" evidence="1">
    <location>
        <begin position="21"/>
        <end position="246"/>
    </location>
</feature>
<organism evidence="3 4">
    <name type="scientific">Megasphaera elsdenii DSM 20460</name>
    <dbReference type="NCBI Taxonomy" id="1064535"/>
    <lineage>
        <taxon>Bacteria</taxon>
        <taxon>Bacillati</taxon>
        <taxon>Bacillota</taxon>
        <taxon>Negativicutes</taxon>
        <taxon>Veillonellales</taxon>
        <taxon>Veillonellaceae</taxon>
        <taxon>Megasphaera</taxon>
    </lineage>
</organism>
<accession>G0VRZ4</accession>
<dbReference type="RefSeq" id="WP_014016761.1">
    <property type="nucleotide sequence ID" value="NC_015873.1"/>
</dbReference>
<protein>
    <submittedName>
        <fullName evidence="3">Flavodoxins</fullName>
    </submittedName>
</protein>
<dbReference type="HOGENOM" id="CLU_068890_0_0_9"/>
<feature type="domain" description="Flavodoxin-like" evidence="2">
    <location>
        <begin position="97"/>
        <end position="241"/>
    </location>
</feature>
<name>G0VRZ4_MEGEL</name>